<evidence type="ECO:0000313" key="2">
    <source>
        <dbReference type="EMBL" id="CAG8762166.1"/>
    </source>
</evidence>
<keyword evidence="3" id="KW-1185">Reference proteome</keyword>
<sequence length="148" mass="16664">EKEQEVRIAKQKAGFFARKHAEMRSIIGGKTKAKLDKEEVKNGWGLPRRGSNEETEVMFSSNEDSSCSVAWVFQRIFLAALTSRSASYPQTQTNILSFNSKSFLTFPQPKHLLLVFLGFTSTTCLPVITTFQARKLKNNLHPASLILL</sequence>
<feature type="non-terminal residue" evidence="2">
    <location>
        <position position="148"/>
    </location>
</feature>
<comment type="caution">
    <text evidence="2">The sequence shown here is derived from an EMBL/GenBank/DDBJ whole genome shotgun (WGS) entry which is preliminary data.</text>
</comment>
<proteinExistence type="predicted"/>
<reference evidence="2" key="1">
    <citation type="submission" date="2021-06" db="EMBL/GenBank/DDBJ databases">
        <authorList>
            <person name="Kallberg Y."/>
            <person name="Tangrot J."/>
            <person name="Rosling A."/>
        </authorList>
    </citation>
    <scope>NUCLEOTIDE SEQUENCE</scope>
    <source>
        <strain evidence="2">UK204</strain>
    </source>
</reference>
<evidence type="ECO:0000313" key="3">
    <source>
        <dbReference type="Proteomes" id="UP000789570"/>
    </source>
</evidence>
<name>A0A9N9J2H2_9GLOM</name>
<feature type="transmembrane region" description="Helical" evidence="1">
    <location>
        <begin position="112"/>
        <end position="131"/>
    </location>
</feature>
<keyword evidence="1" id="KW-1133">Transmembrane helix</keyword>
<keyword evidence="1" id="KW-0812">Transmembrane</keyword>
<evidence type="ECO:0000256" key="1">
    <source>
        <dbReference type="SAM" id="Phobius"/>
    </source>
</evidence>
<protein>
    <submittedName>
        <fullName evidence="2">6397_t:CDS:1</fullName>
    </submittedName>
</protein>
<organism evidence="2 3">
    <name type="scientific">Funneliformis caledonium</name>
    <dbReference type="NCBI Taxonomy" id="1117310"/>
    <lineage>
        <taxon>Eukaryota</taxon>
        <taxon>Fungi</taxon>
        <taxon>Fungi incertae sedis</taxon>
        <taxon>Mucoromycota</taxon>
        <taxon>Glomeromycotina</taxon>
        <taxon>Glomeromycetes</taxon>
        <taxon>Glomerales</taxon>
        <taxon>Glomeraceae</taxon>
        <taxon>Funneliformis</taxon>
    </lineage>
</organism>
<gene>
    <name evidence="2" type="ORF">FCALED_LOCUS17002</name>
</gene>
<dbReference type="EMBL" id="CAJVPQ010023173">
    <property type="protein sequence ID" value="CAG8762166.1"/>
    <property type="molecule type" value="Genomic_DNA"/>
</dbReference>
<keyword evidence="1" id="KW-0472">Membrane</keyword>
<feature type="non-terminal residue" evidence="2">
    <location>
        <position position="1"/>
    </location>
</feature>
<accession>A0A9N9J2H2</accession>
<dbReference type="AlphaFoldDB" id="A0A9N9J2H2"/>
<dbReference type="Proteomes" id="UP000789570">
    <property type="component" value="Unassembled WGS sequence"/>
</dbReference>